<dbReference type="InterPro" id="IPR053967">
    <property type="entry name" value="LlgE_F_G-like_D1"/>
</dbReference>
<evidence type="ECO:0000256" key="3">
    <source>
        <dbReference type="ARBA" id="ARBA00023143"/>
    </source>
</evidence>
<comment type="subunit">
    <text evidence="4 6">The basal body constitutes a major portion of the flagellar organelle and consists of five rings (E,L,P,S, and M) mounted on a central rod. The rod consists of about 26 subunits of FlgG in the distal portion, and FlgB, FlgC and FlgF are thought to build up the proximal portion of the rod with about 6 subunits each.</text>
</comment>
<dbReference type="Pfam" id="PF22692">
    <property type="entry name" value="LlgE_F_G_D1"/>
    <property type="match status" value="1"/>
</dbReference>
<evidence type="ECO:0000259" key="7">
    <source>
        <dbReference type="Pfam" id="PF00460"/>
    </source>
</evidence>
<comment type="caution">
    <text evidence="10">The sequence shown here is derived from an EMBL/GenBank/DDBJ whole genome shotgun (WGS) entry which is preliminary data.</text>
</comment>
<feature type="domain" description="Flagellar basal-body/hook protein C-terminal" evidence="8">
    <location>
        <begin position="203"/>
        <end position="246"/>
    </location>
</feature>
<dbReference type="NCBIfam" id="NF009280">
    <property type="entry name" value="PRK12640.1"/>
    <property type="match status" value="1"/>
</dbReference>
<dbReference type="InterPro" id="IPR001444">
    <property type="entry name" value="Flag_bb_rod_N"/>
</dbReference>
<dbReference type="InterPro" id="IPR037925">
    <property type="entry name" value="FlgE/F/G-like"/>
</dbReference>
<dbReference type="SUPFAM" id="SSF117143">
    <property type="entry name" value="Flagellar hook protein flgE"/>
    <property type="match status" value="1"/>
</dbReference>
<dbReference type="NCBIfam" id="TIGR03506">
    <property type="entry name" value="FlgEFG_subfam"/>
    <property type="match status" value="1"/>
</dbReference>
<sequence length="250" mass="26303">MDRLIYTAYSGMTGSTVRQRVIASNMANAQTIGFRAEMLTATPMTLKGPSLEARAMTDGEVRGASMAQGTLISTGKPMDVALTGDTMLSLQAEDGSEVYSRRGDLAVSAGGVLENGDGRPVIGENGPITVPLGSKVTISPDGGVSVANPEAPDQPPQLVGRIKIASTIGSRIEKGLDGLFRVPGQNGQPGVLPQDEEARLMVGSLEQSNVDPTRVLVEMVEAQRLFDMRTKVVSQAKEVDESSASLMRIS</sequence>
<comment type="subcellular location">
    <subcellularLocation>
        <location evidence="1 6">Bacterial flagellum basal body</location>
    </subcellularLocation>
</comment>
<evidence type="ECO:0000313" key="11">
    <source>
        <dbReference type="Proteomes" id="UP000600799"/>
    </source>
</evidence>
<dbReference type="PANTHER" id="PTHR30435:SF18">
    <property type="entry name" value="FLAGELLAR BASAL-BODY ROD PROTEIN FLGF"/>
    <property type="match status" value="1"/>
</dbReference>
<feature type="domain" description="Flagellar hook protein FlgE/F/G-like D1" evidence="9">
    <location>
        <begin position="81"/>
        <end position="146"/>
    </location>
</feature>
<keyword evidence="10" id="KW-0282">Flagellum</keyword>
<dbReference type="RefSeq" id="WP_196276304.1">
    <property type="nucleotide sequence ID" value="NZ_JADQDC010000009.1"/>
</dbReference>
<dbReference type="InterPro" id="IPR020013">
    <property type="entry name" value="Flagellar_FlgE/F/G"/>
</dbReference>
<dbReference type="Proteomes" id="UP000600799">
    <property type="component" value="Unassembled WGS sequence"/>
</dbReference>
<accession>A0ABS0HJ15</accession>
<dbReference type="EMBL" id="JADQDC010000009">
    <property type="protein sequence ID" value="MBF9151986.1"/>
    <property type="molecule type" value="Genomic_DNA"/>
</dbReference>
<comment type="similarity">
    <text evidence="2 6">Belongs to the flagella basal body rod proteins family.</text>
</comment>
<evidence type="ECO:0000256" key="2">
    <source>
        <dbReference type="ARBA" id="ARBA00009677"/>
    </source>
</evidence>
<protein>
    <recommendedName>
        <fullName evidence="5 6">Flagellar basal-body rod protein FlgF</fullName>
    </recommendedName>
</protein>
<keyword evidence="10" id="KW-0966">Cell projection</keyword>
<evidence type="ECO:0000256" key="1">
    <source>
        <dbReference type="ARBA" id="ARBA00004117"/>
    </source>
</evidence>
<keyword evidence="3 6" id="KW-0975">Bacterial flagellum</keyword>
<proteinExistence type="inferred from homology"/>
<evidence type="ECO:0000256" key="6">
    <source>
        <dbReference type="RuleBase" id="RU362116"/>
    </source>
</evidence>
<dbReference type="Pfam" id="PF06429">
    <property type="entry name" value="Flg_bbr_C"/>
    <property type="match status" value="1"/>
</dbReference>
<evidence type="ECO:0000259" key="8">
    <source>
        <dbReference type="Pfam" id="PF06429"/>
    </source>
</evidence>
<organism evidence="10 11">
    <name type="scientific">Novosphingobium jiangmenense</name>
    <dbReference type="NCBI Taxonomy" id="2791981"/>
    <lineage>
        <taxon>Bacteria</taxon>
        <taxon>Pseudomonadati</taxon>
        <taxon>Pseudomonadota</taxon>
        <taxon>Alphaproteobacteria</taxon>
        <taxon>Sphingomonadales</taxon>
        <taxon>Sphingomonadaceae</taxon>
        <taxon>Novosphingobium</taxon>
    </lineage>
</organism>
<dbReference type="PANTHER" id="PTHR30435">
    <property type="entry name" value="FLAGELLAR PROTEIN"/>
    <property type="match status" value="1"/>
</dbReference>
<reference evidence="10 11" key="1">
    <citation type="submission" date="2020-11" db="EMBL/GenBank/DDBJ databases">
        <title>The genome sequence of Novosphingobium sp. 1Y9A.</title>
        <authorList>
            <person name="Liu Y."/>
        </authorList>
    </citation>
    <scope>NUCLEOTIDE SEQUENCE [LARGE SCALE GENOMIC DNA]</scope>
    <source>
        <strain evidence="10 11">1Y9A</strain>
    </source>
</reference>
<evidence type="ECO:0000256" key="5">
    <source>
        <dbReference type="ARBA" id="ARBA00040228"/>
    </source>
</evidence>
<keyword evidence="10" id="KW-0969">Cilium</keyword>
<evidence type="ECO:0000313" key="10">
    <source>
        <dbReference type="EMBL" id="MBF9151986.1"/>
    </source>
</evidence>
<keyword evidence="11" id="KW-1185">Reference proteome</keyword>
<feature type="domain" description="Flagellar basal body rod protein N-terminal" evidence="7">
    <location>
        <begin position="5"/>
        <end position="35"/>
    </location>
</feature>
<dbReference type="InterPro" id="IPR010930">
    <property type="entry name" value="Flg_bb/hook_C_dom"/>
</dbReference>
<dbReference type="Pfam" id="PF00460">
    <property type="entry name" value="Flg_bb_rod"/>
    <property type="match status" value="1"/>
</dbReference>
<evidence type="ECO:0000259" key="9">
    <source>
        <dbReference type="Pfam" id="PF22692"/>
    </source>
</evidence>
<evidence type="ECO:0000256" key="4">
    <source>
        <dbReference type="ARBA" id="ARBA00038560"/>
    </source>
</evidence>
<gene>
    <name evidence="10" type="primary">flgF</name>
    <name evidence="10" type="ORF">I2488_13320</name>
</gene>
<name>A0ABS0HJ15_9SPHN</name>